<dbReference type="InterPro" id="IPR036390">
    <property type="entry name" value="WH_DNA-bd_sf"/>
</dbReference>
<proteinExistence type="predicted"/>
<accession>A0A1H4N3D6</accession>
<feature type="domain" description="Transcription regulator PadR N-terminal" evidence="1">
    <location>
        <begin position="15"/>
        <end position="90"/>
    </location>
</feature>
<sequence length="116" mass="12606">MSERLPLSDSDLVTLLAILRLGEEAYGVSLCKEIASITGGSAALASVYKALDRLEQSGHVASRMGQPSAERGGRAKRFVHVTAKGLRAIDETRAALNRLWKDVPAYRGGLRKERSR</sequence>
<evidence type="ECO:0000313" key="2">
    <source>
        <dbReference type="EMBL" id="SEB89245.1"/>
    </source>
</evidence>
<dbReference type="OrthoDB" id="120743at2"/>
<evidence type="ECO:0000259" key="1">
    <source>
        <dbReference type="Pfam" id="PF03551"/>
    </source>
</evidence>
<dbReference type="EMBL" id="FNSD01000001">
    <property type="protein sequence ID" value="SEB89245.1"/>
    <property type="molecule type" value="Genomic_DNA"/>
</dbReference>
<dbReference type="Pfam" id="PF03551">
    <property type="entry name" value="PadR"/>
    <property type="match status" value="1"/>
</dbReference>
<dbReference type="Gene3D" id="1.10.10.10">
    <property type="entry name" value="Winged helix-like DNA-binding domain superfamily/Winged helix DNA-binding domain"/>
    <property type="match status" value="1"/>
</dbReference>
<dbReference type="Proteomes" id="UP000182409">
    <property type="component" value="Unassembled WGS sequence"/>
</dbReference>
<dbReference type="AlphaFoldDB" id="A0A1H4N3D6"/>
<dbReference type="InterPro" id="IPR036388">
    <property type="entry name" value="WH-like_DNA-bd_sf"/>
</dbReference>
<dbReference type="RefSeq" id="WP_074653873.1">
    <property type="nucleotide sequence ID" value="NZ_FNSD01000001.1"/>
</dbReference>
<dbReference type="InterPro" id="IPR005149">
    <property type="entry name" value="Tscrpt_reg_PadR_N"/>
</dbReference>
<reference evidence="2 3" key="1">
    <citation type="submission" date="2016-10" db="EMBL/GenBank/DDBJ databases">
        <authorList>
            <person name="de Groot N.N."/>
        </authorList>
    </citation>
    <scope>NUCLEOTIDE SEQUENCE [LARGE SCALE GENOMIC DNA]</scope>
    <source>
        <strain evidence="2 3">AB35.6</strain>
    </source>
</reference>
<name>A0A1H4N3D6_9BACT</name>
<evidence type="ECO:0000313" key="3">
    <source>
        <dbReference type="Proteomes" id="UP000182409"/>
    </source>
</evidence>
<gene>
    <name evidence="2" type="ORF">SAMN05443244_2112</name>
</gene>
<organism evidence="2 3">
    <name type="scientific">Terriglobus roseus</name>
    <dbReference type="NCBI Taxonomy" id="392734"/>
    <lineage>
        <taxon>Bacteria</taxon>
        <taxon>Pseudomonadati</taxon>
        <taxon>Acidobacteriota</taxon>
        <taxon>Terriglobia</taxon>
        <taxon>Terriglobales</taxon>
        <taxon>Acidobacteriaceae</taxon>
        <taxon>Terriglobus</taxon>
    </lineage>
</organism>
<dbReference type="SUPFAM" id="SSF46785">
    <property type="entry name" value="Winged helix' DNA-binding domain"/>
    <property type="match status" value="1"/>
</dbReference>
<protein>
    <submittedName>
        <fullName evidence="2">Transcriptional regulator, PadR family</fullName>
    </submittedName>
</protein>